<keyword evidence="3" id="KW-1185">Reference proteome</keyword>
<evidence type="ECO:0000313" key="3">
    <source>
        <dbReference type="Proteomes" id="UP000306102"/>
    </source>
</evidence>
<name>A0A4S4EQM3_CAMSN</name>
<proteinExistence type="predicted"/>
<feature type="compositionally biased region" description="Basic and acidic residues" evidence="1">
    <location>
        <begin position="487"/>
        <end position="497"/>
    </location>
</feature>
<feature type="region of interest" description="Disordered" evidence="1">
    <location>
        <begin position="382"/>
        <end position="467"/>
    </location>
</feature>
<dbReference type="STRING" id="542762.A0A4S4EQM3"/>
<reference evidence="2 3" key="1">
    <citation type="journal article" date="2018" name="Proc. Natl. Acad. Sci. U.S.A.">
        <title>Draft genome sequence of Camellia sinensis var. sinensis provides insights into the evolution of the tea genome and tea quality.</title>
        <authorList>
            <person name="Wei C."/>
            <person name="Yang H."/>
            <person name="Wang S."/>
            <person name="Zhao J."/>
            <person name="Liu C."/>
            <person name="Gao L."/>
            <person name="Xia E."/>
            <person name="Lu Y."/>
            <person name="Tai Y."/>
            <person name="She G."/>
            <person name="Sun J."/>
            <person name="Cao H."/>
            <person name="Tong W."/>
            <person name="Gao Q."/>
            <person name="Li Y."/>
            <person name="Deng W."/>
            <person name="Jiang X."/>
            <person name="Wang W."/>
            <person name="Chen Q."/>
            <person name="Zhang S."/>
            <person name="Li H."/>
            <person name="Wu J."/>
            <person name="Wang P."/>
            <person name="Li P."/>
            <person name="Shi C."/>
            <person name="Zheng F."/>
            <person name="Jian J."/>
            <person name="Huang B."/>
            <person name="Shan D."/>
            <person name="Shi M."/>
            <person name="Fang C."/>
            <person name="Yue Y."/>
            <person name="Li F."/>
            <person name="Li D."/>
            <person name="Wei S."/>
            <person name="Han B."/>
            <person name="Jiang C."/>
            <person name="Yin Y."/>
            <person name="Xia T."/>
            <person name="Zhang Z."/>
            <person name="Bennetzen J.L."/>
            <person name="Zhao S."/>
            <person name="Wan X."/>
        </authorList>
    </citation>
    <scope>NUCLEOTIDE SEQUENCE [LARGE SCALE GENOMIC DNA]</scope>
    <source>
        <strain evidence="3">cv. Shuchazao</strain>
        <tissue evidence="2">Leaf</tissue>
    </source>
</reference>
<organism evidence="2 3">
    <name type="scientific">Camellia sinensis var. sinensis</name>
    <name type="common">China tea</name>
    <dbReference type="NCBI Taxonomy" id="542762"/>
    <lineage>
        <taxon>Eukaryota</taxon>
        <taxon>Viridiplantae</taxon>
        <taxon>Streptophyta</taxon>
        <taxon>Embryophyta</taxon>
        <taxon>Tracheophyta</taxon>
        <taxon>Spermatophyta</taxon>
        <taxon>Magnoliopsida</taxon>
        <taxon>eudicotyledons</taxon>
        <taxon>Gunneridae</taxon>
        <taxon>Pentapetalae</taxon>
        <taxon>asterids</taxon>
        <taxon>Ericales</taxon>
        <taxon>Theaceae</taxon>
        <taxon>Camellia</taxon>
    </lineage>
</organism>
<feature type="compositionally biased region" description="Polar residues" evidence="1">
    <location>
        <begin position="393"/>
        <end position="404"/>
    </location>
</feature>
<feature type="region of interest" description="Disordered" evidence="1">
    <location>
        <begin position="478"/>
        <end position="497"/>
    </location>
</feature>
<protein>
    <submittedName>
        <fullName evidence="2">Uncharacterized protein</fullName>
    </submittedName>
</protein>
<accession>A0A4S4EQM3</accession>
<comment type="caution">
    <text evidence="2">The sequence shown here is derived from an EMBL/GenBank/DDBJ whole genome shotgun (WGS) entry which is preliminary data.</text>
</comment>
<dbReference type="Proteomes" id="UP000306102">
    <property type="component" value="Unassembled WGS sequence"/>
</dbReference>
<feature type="compositionally biased region" description="Polar residues" evidence="1">
    <location>
        <begin position="436"/>
        <end position="467"/>
    </location>
</feature>
<dbReference type="EMBL" id="SDRB02002944">
    <property type="protein sequence ID" value="THG18615.1"/>
    <property type="molecule type" value="Genomic_DNA"/>
</dbReference>
<evidence type="ECO:0000313" key="2">
    <source>
        <dbReference type="EMBL" id="THG18615.1"/>
    </source>
</evidence>
<gene>
    <name evidence="2" type="ORF">TEA_020011</name>
</gene>
<evidence type="ECO:0000256" key="1">
    <source>
        <dbReference type="SAM" id="MobiDB-lite"/>
    </source>
</evidence>
<dbReference type="AlphaFoldDB" id="A0A4S4EQM3"/>
<sequence>MYIFYPSNVRKIMKFELCICICVHCASEKKIRVMGATLCPLFDLITIDANSYKDSSALLEDAWLRSFYSRLNGIFVTFCSFGGVKQRSGSAAVIYSKENLLFLAVIPSDLNRDEWVEALGSYLKHLNSCSRQGVWYALFELWEFMDLTIRNPILQSDLVNPSNDPMYNPQSNSVLVCFMGPQSPILFTVIRRQASNGYASFLNFDQNWSTKLWLTILCGWSIKPPGLGEVWAGLFNLVSELGWACDWCAVCLATVCRGPEGCVGMCPTSPGVVPSGVVLSMLISGSHNLKYMGIDALGRLIKTSPEIAIDCLESLENGAQSYIPKDERSGILNISSFRKQDHHEASTRSLRFEAYELPKPTVPMPSRAPPVSLASSTELVPIPEPSYPREMHQTTAVPSVSDTGPSELKLRLDGVQRKWGRPTYPSPAPSTPSSSLQRPMNGVTQPDGTGNLNSKPCDTSYGSRRSQVQIYLEKQKLAASLFGGPSKPEERPSSTGH</sequence>